<dbReference type="SUPFAM" id="SSF81518">
    <property type="entry name" value="Subunit XI (6.4 kDa protein) of cytochrome bc1 complex (Ubiquinol-cytochrome c reductase)"/>
    <property type="match status" value="1"/>
</dbReference>
<dbReference type="InterPro" id="IPR029027">
    <property type="entry name" value="Single_a-helix_sf"/>
</dbReference>
<dbReference type="Pfam" id="PF08997">
    <property type="entry name" value="UCR_6-4kD"/>
    <property type="match status" value="1"/>
</dbReference>
<dbReference type="Gene3D" id="1.20.5.220">
    <property type="match status" value="1"/>
</dbReference>
<dbReference type="Proteomes" id="UP001152562">
    <property type="component" value="Unassembled WGS sequence"/>
</dbReference>
<evidence type="ECO:0000313" key="2">
    <source>
        <dbReference type="Proteomes" id="UP001152562"/>
    </source>
</evidence>
<dbReference type="GO" id="GO:0006122">
    <property type="term" value="P:mitochondrial electron transport, ubiquinol to cytochrome c"/>
    <property type="evidence" value="ECO:0007669"/>
    <property type="project" value="InterPro"/>
</dbReference>
<sequence>MRSVRNAWSKVTIRWGSEDSQSFNNKTSYLPSMMAFGGTAAAGIVYATDWKVICAYIPFYNTKFTKEELEGAAE</sequence>
<protein>
    <submittedName>
        <fullName evidence="1">Uncharacterized protein</fullName>
    </submittedName>
</protein>
<dbReference type="InterPro" id="IPR015089">
    <property type="entry name" value="UQCR"/>
</dbReference>
<comment type="caution">
    <text evidence="1">The sequence shown here is derived from an EMBL/GenBank/DDBJ whole genome shotgun (WGS) entry which is preliminary data.</text>
</comment>
<reference evidence="1" key="1">
    <citation type="submission" date="2022-05" db="EMBL/GenBank/DDBJ databases">
        <authorList>
            <person name="Okamura Y."/>
        </authorList>
    </citation>
    <scope>NUCLEOTIDE SEQUENCE</scope>
</reference>
<gene>
    <name evidence="1" type="ORF">PIBRA_LOCUS12153</name>
</gene>
<dbReference type="GO" id="GO:0005743">
    <property type="term" value="C:mitochondrial inner membrane"/>
    <property type="evidence" value="ECO:0007669"/>
    <property type="project" value="TreeGrafter"/>
</dbReference>
<dbReference type="EMBL" id="CALOZG010000069">
    <property type="protein sequence ID" value="CAH4036348.1"/>
    <property type="molecule type" value="Genomic_DNA"/>
</dbReference>
<dbReference type="AlphaFoldDB" id="A0A9P0TVJ6"/>
<proteinExistence type="predicted"/>
<organism evidence="1 2">
    <name type="scientific">Pieris brassicae</name>
    <name type="common">White butterfly</name>
    <name type="synonym">Large white butterfly</name>
    <dbReference type="NCBI Taxonomy" id="7116"/>
    <lineage>
        <taxon>Eukaryota</taxon>
        <taxon>Metazoa</taxon>
        <taxon>Ecdysozoa</taxon>
        <taxon>Arthropoda</taxon>
        <taxon>Hexapoda</taxon>
        <taxon>Insecta</taxon>
        <taxon>Pterygota</taxon>
        <taxon>Neoptera</taxon>
        <taxon>Endopterygota</taxon>
        <taxon>Lepidoptera</taxon>
        <taxon>Glossata</taxon>
        <taxon>Ditrysia</taxon>
        <taxon>Papilionoidea</taxon>
        <taxon>Pieridae</taxon>
        <taxon>Pierinae</taxon>
        <taxon>Pieris</taxon>
    </lineage>
</organism>
<dbReference type="PANTHER" id="PTHR15420:SF2">
    <property type="entry name" value="CYTOCHROME B-C1 COMPLEX SUBUNIT 10"/>
    <property type="match status" value="1"/>
</dbReference>
<keyword evidence="2" id="KW-1185">Reference proteome</keyword>
<evidence type="ECO:0000313" key="1">
    <source>
        <dbReference type="EMBL" id="CAH4036348.1"/>
    </source>
</evidence>
<accession>A0A9P0TVJ6</accession>
<dbReference type="PANTHER" id="PTHR15420">
    <property type="entry name" value="UBIQUINOL-CYTOCHROME C REDUCTASE COMPLEX 6.4 KD PROTEIN"/>
    <property type="match status" value="1"/>
</dbReference>
<name>A0A9P0TVJ6_PIEBR</name>